<keyword evidence="4" id="KW-0488">Methylation</keyword>
<evidence type="ECO:0000256" key="6">
    <source>
        <dbReference type="ARBA" id="ARBA00022692"/>
    </source>
</evidence>
<feature type="domain" description="General secretion pathway GspH" evidence="12">
    <location>
        <begin position="42"/>
        <end position="159"/>
    </location>
</feature>
<keyword evidence="6 11" id="KW-0812">Transmembrane</keyword>
<evidence type="ECO:0000256" key="7">
    <source>
        <dbReference type="ARBA" id="ARBA00022989"/>
    </source>
</evidence>
<dbReference type="AlphaFoldDB" id="A0A8J6NYJ9"/>
<name>A0A8J6NYJ9_9BACT</name>
<feature type="transmembrane region" description="Helical" evidence="11">
    <location>
        <begin position="12"/>
        <end position="34"/>
    </location>
</feature>
<evidence type="ECO:0000256" key="4">
    <source>
        <dbReference type="ARBA" id="ARBA00022481"/>
    </source>
</evidence>
<evidence type="ECO:0000313" key="13">
    <source>
        <dbReference type="EMBL" id="MBC8362433.1"/>
    </source>
</evidence>
<dbReference type="GO" id="GO:0005886">
    <property type="term" value="C:plasma membrane"/>
    <property type="evidence" value="ECO:0007669"/>
    <property type="project" value="UniProtKB-SubCell"/>
</dbReference>
<proteinExistence type="inferred from homology"/>
<reference evidence="13 14" key="1">
    <citation type="submission" date="2020-08" db="EMBL/GenBank/DDBJ databases">
        <title>Bridging the membrane lipid divide: bacteria of the FCB group superphylum have the potential to synthesize archaeal ether lipids.</title>
        <authorList>
            <person name="Villanueva L."/>
            <person name="Von Meijenfeldt F.A.B."/>
            <person name="Westbye A.B."/>
            <person name="Yadav S."/>
            <person name="Hopmans E.C."/>
            <person name="Dutilh B.E."/>
            <person name="Sinninghe Damste J.S."/>
        </authorList>
    </citation>
    <scope>NUCLEOTIDE SEQUENCE [LARGE SCALE GENOMIC DNA]</scope>
    <source>
        <strain evidence="13">NIOZ-UU30</strain>
    </source>
</reference>
<keyword evidence="3" id="KW-1003">Cell membrane</keyword>
<accession>A0A8J6NYJ9</accession>
<dbReference type="Pfam" id="PF07963">
    <property type="entry name" value="N_methyl"/>
    <property type="match status" value="1"/>
</dbReference>
<comment type="similarity">
    <text evidence="9">Belongs to the GSP H family.</text>
</comment>
<dbReference type="PROSITE" id="PS00409">
    <property type="entry name" value="PROKAR_NTER_METHYL"/>
    <property type="match status" value="1"/>
</dbReference>
<evidence type="ECO:0000256" key="11">
    <source>
        <dbReference type="SAM" id="Phobius"/>
    </source>
</evidence>
<comment type="caution">
    <text evidence="13">The sequence shown here is derived from an EMBL/GenBank/DDBJ whole genome shotgun (WGS) entry which is preliminary data.</text>
</comment>
<evidence type="ECO:0000256" key="9">
    <source>
        <dbReference type="ARBA" id="ARBA00025772"/>
    </source>
</evidence>
<evidence type="ECO:0000313" key="14">
    <source>
        <dbReference type="Proteomes" id="UP000603434"/>
    </source>
</evidence>
<sequence>MRKQAGFTLLELLVVIAVIGIMAAIAVPNFLGYLPKYRLRSAARDLYSNLHLVKMSAIKSNASWAIVFNVDAGTYQVCSGKGADNSWGGANVVEKTVALSDYGNSVTYGNGCAASPVGSTFGNGVTYSSPTDVAVLNSRGTSNGGYVYLTDMTAASCIAVGTRSSGVIRLLKWPW</sequence>
<dbReference type="InterPro" id="IPR022346">
    <property type="entry name" value="T2SS_GspH"/>
</dbReference>
<dbReference type="NCBIfam" id="TIGR02532">
    <property type="entry name" value="IV_pilin_GFxxxE"/>
    <property type="match status" value="1"/>
</dbReference>
<dbReference type="EMBL" id="JACNJH010000191">
    <property type="protein sequence ID" value="MBC8362433.1"/>
    <property type="molecule type" value="Genomic_DNA"/>
</dbReference>
<dbReference type="GO" id="GO:0015627">
    <property type="term" value="C:type II protein secretion system complex"/>
    <property type="evidence" value="ECO:0007669"/>
    <property type="project" value="InterPro"/>
</dbReference>
<evidence type="ECO:0000256" key="2">
    <source>
        <dbReference type="ARBA" id="ARBA00021549"/>
    </source>
</evidence>
<evidence type="ECO:0000256" key="8">
    <source>
        <dbReference type="ARBA" id="ARBA00023136"/>
    </source>
</evidence>
<organism evidence="13 14">
    <name type="scientific">Candidatus Desulfatibia profunda</name>
    <dbReference type="NCBI Taxonomy" id="2841695"/>
    <lineage>
        <taxon>Bacteria</taxon>
        <taxon>Pseudomonadati</taxon>
        <taxon>Thermodesulfobacteriota</taxon>
        <taxon>Desulfobacteria</taxon>
        <taxon>Desulfobacterales</taxon>
        <taxon>Desulfobacterales incertae sedis</taxon>
        <taxon>Candidatus Desulfatibia</taxon>
    </lineage>
</organism>
<evidence type="ECO:0000259" key="12">
    <source>
        <dbReference type="Pfam" id="PF12019"/>
    </source>
</evidence>
<dbReference type="Gene3D" id="3.30.700.10">
    <property type="entry name" value="Glycoprotein, Type 4 Pilin"/>
    <property type="match status" value="1"/>
</dbReference>
<dbReference type="InterPro" id="IPR012902">
    <property type="entry name" value="N_methyl_site"/>
</dbReference>
<dbReference type="GO" id="GO:0015628">
    <property type="term" value="P:protein secretion by the type II secretion system"/>
    <property type="evidence" value="ECO:0007669"/>
    <property type="project" value="InterPro"/>
</dbReference>
<protein>
    <recommendedName>
        <fullName evidence="2">Type II secretion system protein H</fullName>
    </recommendedName>
    <alternativeName>
        <fullName evidence="10">General secretion pathway protein H</fullName>
    </alternativeName>
</protein>
<keyword evidence="8 11" id="KW-0472">Membrane</keyword>
<dbReference type="SUPFAM" id="SSF54523">
    <property type="entry name" value="Pili subunits"/>
    <property type="match status" value="1"/>
</dbReference>
<comment type="subcellular location">
    <subcellularLocation>
        <location evidence="1">Cell inner membrane</location>
        <topology evidence="1">Single-pass membrane protein</topology>
    </subcellularLocation>
</comment>
<dbReference type="InterPro" id="IPR045584">
    <property type="entry name" value="Pilin-like"/>
</dbReference>
<evidence type="ECO:0000256" key="3">
    <source>
        <dbReference type="ARBA" id="ARBA00022475"/>
    </source>
</evidence>
<evidence type="ECO:0000256" key="5">
    <source>
        <dbReference type="ARBA" id="ARBA00022519"/>
    </source>
</evidence>
<dbReference type="Proteomes" id="UP000603434">
    <property type="component" value="Unassembled WGS sequence"/>
</dbReference>
<evidence type="ECO:0000256" key="10">
    <source>
        <dbReference type="ARBA" id="ARBA00030775"/>
    </source>
</evidence>
<gene>
    <name evidence="13" type="ORF">H8E23_13665</name>
</gene>
<keyword evidence="5" id="KW-0997">Cell inner membrane</keyword>
<evidence type="ECO:0000256" key="1">
    <source>
        <dbReference type="ARBA" id="ARBA00004377"/>
    </source>
</evidence>
<dbReference type="Pfam" id="PF12019">
    <property type="entry name" value="GspH"/>
    <property type="match status" value="1"/>
</dbReference>
<keyword evidence="7 11" id="KW-1133">Transmembrane helix</keyword>